<accession>N1QI79</accession>
<dbReference type="EMBL" id="KB456265">
    <property type="protein sequence ID" value="EMF12149.1"/>
    <property type="molecule type" value="Genomic_DNA"/>
</dbReference>
<reference evidence="2 3" key="1">
    <citation type="journal article" date="2012" name="PLoS Pathog.">
        <title>Diverse lifestyles and strategies of plant pathogenesis encoded in the genomes of eighteen Dothideomycetes fungi.</title>
        <authorList>
            <person name="Ohm R.A."/>
            <person name="Feau N."/>
            <person name="Henrissat B."/>
            <person name="Schoch C.L."/>
            <person name="Horwitz B.A."/>
            <person name="Barry K.W."/>
            <person name="Condon B.J."/>
            <person name="Copeland A.C."/>
            <person name="Dhillon B."/>
            <person name="Glaser F."/>
            <person name="Hesse C.N."/>
            <person name="Kosti I."/>
            <person name="LaButti K."/>
            <person name="Lindquist E.A."/>
            <person name="Lucas S."/>
            <person name="Salamov A.A."/>
            <person name="Bradshaw R.E."/>
            <person name="Ciuffetti L."/>
            <person name="Hamelin R.C."/>
            <person name="Kema G.H.J."/>
            <person name="Lawrence C."/>
            <person name="Scott J.A."/>
            <person name="Spatafora J.W."/>
            <person name="Turgeon B.G."/>
            <person name="de Wit P.J.G.M."/>
            <person name="Zhong S."/>
            <person name="Goodwin S.B."/>
            <person name="Grigoriev I.V."/>
        </authorList>
    </citation>
    <scope>NUCLEOTIDE SEQUENCE [LARGE SCALE GENOMIC DNA]</scope>
    <source>
        <strain evidence="2 3">SO2202</strain>
    </source>
</reference>
<sequence>MKRPQQTLVLHSKLVSSLALGASFTEMGAQHSRLQKRSLRRSIRSIPYATTAVAVIPVSRPDTVRSKRTSILRPLSQGVDRETAEALLSETLQITVDLQQVHQQLNDILRTQDAGQRAEVPERREPHRPLLPQFSFEQRPPLPLWPFTRPSCRASRPENPMIIGQQSSSNLLSPIAEHHSRSQSPSRLNVPNSSRSRSPNRFSSTSSFYSTTSRTADDVLEILPSLTASSSCYSLIDSPIQSQWASISMATSPTSTNEGFGQHESILGPAVALCNELLADSAGSLVGAREVTLDVHQHGGGLGKPLTISVAKHDNTIIITKGA</sequence>
<gene>
    <name evidence="2" type="ORF">SEPMUDRAFT_108940</name>
</gene>
<dbReference type="GeneID" id="27897891"/>
<keyword evidence="3" id="KW-1185">Reference proteome</keyword>
<dbReference type="RefSeq" id="XP_016760270.1">
    <property type="nucleotide sequence ID" value="XM_016900754.1"/>
</dbReference>
<dbReference type="AlphaFoldDB" id="N1QI79"/>
<dbReference type="Proteomes" id="UP000016931">
    <property type="component" value="Unassembled WGS sequence"/>
</dbReference>
<feature type="region of interest" description="Disordered" evidence="1">
    <location>
        <begin position="113"/>
        <end position="135"/>
    </location>
</feature>
<proteinExistence type="predicted"/>
<feature type="compositionally biased region" description="Low complexity" evidence="1">
    <location>
        <begin position="184"/>
        <end position="209"/>
    </location>
</feature>
<feature type="region of interest" description="Disordered" evidence="1">
    <location>
        <begin position="175"/>
        <end position="209"/>
    </location>
</feature>
<protein>
    <submittedName>
        <fullName evidence="2">Uncharacterized protein</fullName>
    </submittedName>
</protein>
<feature type="compositionally biased region" description="Basic and acidic residues" evidence="1">
    <location>
        <begin position="119"/>
        <end position="128"/>
    </location>
</feature>
<evidence type="ECO:0000256" key="1">
    <source>
        <dbReference type="SAM" id="MobiDB-lite"/>
    </source>
</evidence>
<name>N1QI79_SPHMS</name>
<organism evidence="2 3">
    <name type="scientific">Sphaerulina musiva (strain SO2202)</name>
    <name type="common">Poplar stem canker fungus</name>
    <name type="synonym">Septoria musiva</name>
    <dbReference type="NCBI Taxonomy" id="692275"/>
    <lineage>
        <taxon>Eukaryota</taxon>
        <taxon>Fungi</taxon>
        <taxon>Dikarya</taxon>
        <taxon>Ascomycota</taxon>
        <taxon>Pezizomycotina</taxon>
        <taxon>Dothideomycetes</taxon>
        <taxon>Dothideomycetidae</taxon>
        <taxon>Mycosphaerellales</taxon>
        <taxon>Mycosphaerellaceae</taxon>
        <taxon>Sphaerulina</taxon>
    </lineage>
</organism>
<evidence type="ECO:0000313" key="3">
    <source>
        <dbReference type="Proteomes" id="UP000016931"/>
    </source>
</evidence>
<evidence type="ECO:0000313" key="2">
    <source>
        <dbReference type="EMBL" id="EMF12149.1"/>
    </source>
</evidence>
<dbReference type="HOGENOM" id="CLU_860979_0_0_1"/>